<evidence type="ECO:0000313" key="4">
    <source>
        <dbReference type="Proteomes" id="UP001595872"/>
    </source>
</evidence>
<dbReference type="Gene3D" id="3.40.50.300">
    <property type="entry name" value="P-loop containing nucleotide triphosphate hydrolases"/>
    <property type="match status" value="2"/>
</dbReference>
<evidence type="ECO:0000313" key="3">
    <source>
        <dbReference type="EMBL" id="MFC4912956.1"/>
    </source>
</evidence>
<reference evidence="4" key="1">
    <citation type="journal article" date="2019" name="Int. J. Syst. Evol. Microbiol.">
        <title>The Global Catalogue of Microorganisms (GCM) 10K type strain sequencing project: providing services to taxonomists for standard genome sequencing and annotation.</title>
        <authorList>
            <consortium name="The Broad Institute Genomics Platform"/>
            <consortium name="The Broad Institute Genome Sequencing Center for Infectious Disease"/>
            <person name="Wu L."/>
            <person name="Ma J."/>
        </authorList>
    </citation>
    <scope>NUCLEOTIDE SEQUENCE [LARGE SCALE GENOMIC DNA]</scope>
    <source>
        <strain evidence="4">KLKA75</strain>
    </source>
</reference>
<accession>A0ABV9UAS7</accession>
<dbReference type="InterPro" id="IPR058441">
    <property type="entry name" value="DUF8128"/>
</dbReference>
<feature type="region of interest" description="Disordered" evidence="1">
    <location>
        <begin position="720"/>
        <end position="774"/>
    </location>
</feature>
<dbReference type="InterPro" id="IPR051162">
    <property type="entry name" value="T4SS_component"/>
</dbReference>
<evidence type="ECO:0000256" key="1">
    <source>
        <dbReference type="SAM" id="MobiDB-lite"/>
    </source>
</evidence>
<sequence length="774" mass="84561">MWGGGAAVSAGVWGAARWLLWQWRHQRWHRDAYMIEVSVPPNVEPPSATAWWTHQVGLLRPRWKRLLVGQPHLAFEYLADEAGARIQLWVPGSIPAGLMEKTVQSAWPGATLNRRPVQPPMPSRSECVGGRVVLARPEHFPLTAEHKSDPLRALLGAFSGLARGERAVVQVLARPVTGRRLNHAHRAAAALRGGGSAAPQAWLFDLLTPGPAATEQVWELTRRFPERAEQVRAILKKAAQPRFEVQVRYAVSTTARPGEATRDRLRGRAHSLAATFALFSSGHQYLRRRRLFFPARCIARRRLCRGYLLSASELAALAHLPLDPDAPGIARAGARPVAPSPLVPVGGNVRVLGDADAGHPRPVGMPIPGARQHVHVLGQTGVGKSTLLASMILDDVHARRGALVIDPKGDLVADVLDRLPQHALSRTVLFDPGDPTPPPSVNVLAGPDPVFAVDSIITIFRRCFSSSWGPRLDDLLRSACLTLTQVNGPKATLAQVPRLLADTAYRARITAQLDDELLAGFWADYDELSPAGRAATIGPVMNKLRTVLLRPFVRDALSASESTVHLGRHLDKGGLVLARLPKGVLGEDAARLFGSLLLAHTWQAITRRALLPEDQRPDAAAYVDECHNFLNLPGSIGDVLAEARGYRFSLVLAHQHLTQLPKDLREAVSADARNKLYFTTSPEDAHDLARHVAPLLTAHDLSHLGAYQAAARLITGTQQTPAFTFRTRPLPAATPGRQDEARKAARQWSAQRAPHSARKPKQPRKAALRDPRQR</sequence>
<dbReference type="EMBL" id="JBHSIT010000014">
    <property type="protein sequence ID" value="MFC4912956.1"/>
    <property type="molecule type" value="Genomic_DNA"/>
</dbReference>
<dbReference type="PANTHER" id="PTHR30121">
    <property type="entry name" value="UNCHARACTERIZED PROTEIN YJGR-RELATED"/>
    <property type="match status" value="1"/>
</dbReference>
<dbReference type="CDD" id="cd01127">
    <property type="entry name" value="TrwB_TraG_TraD_VirD4"/>
    <property type="match status" value="2"/>
</dbReference>
<dbReference type="Proteomes" id="UP001595872">
    <property type="component" value="Unassembled WGS sequence"/>
</dbReference>
<feature type="compositionally biased region" description="Basic residues" evidence="1">
    <location>
        <begin position="755"/>
        <end position="766"/>
    </location>
</feature>
<feature type="domain" description="DUF8128" evidence="2">
    <location>
        <begin position="33"/>
        <end position="321"/>
    </location>
</feature>
<keyword evidence="4" id="KW-1185">Reference proteome</keyword>
<dbReference type="Pfam" id="PF26449">
    <property type="entry name" value="DUF8128"/>
    <property type="match status" value="1"/>
</dbReference>
<dbReference type="SUPFAM" id="SSF52540">
    <property type="entry name" value="P-loop containing nucleoside triphosphate hydrolases"/>
    <property type="match status" value="1"/>
</dbReference>
<protein>
    <submittedName>
        <fullName evidence="3">Type IV secretory system conjugative DNA transfer family protein</fullName>
    </submittedName>
</protein>
<dbReference type="PANTHER" id="PTHR30121:SF6">
    <property type="entry name" value="SLR6007 PROTEIN"/>
    <property type="match status" value="1"/>
</dbReference>
<dbReference type="RefSeq" id="WP_378263394.1">
    <property type="nucleotide sequence ID" value="NZ_JBHSIT010000014.1"/>
</dbReference>
<proteinExistence type="predicted"/>
<dbReference type="InterPro" id="IPR027417">
    <property type="entry name" value="P-loop_NTPase"/>
</dbReference>
<evidence type="ECO:0000259" key="2">
    <source>
        <dbReference type="Pfam" id="PF26449"/>
    </source>
</evidence>
<gene>
    <name evidence="3" type="ORF">ACFPCY_37045</name>
</gene>
<comment type="caution">
    <text evidence="3">The sequence shown here is derived from an EMBL/GenBank/DDBJ whole genome shotgun (WGS) entry which is preliminary data.</text>
</comment>
<organism evidence="3 4">
    <name type="scientific">Actinomadura gamaensis</name>
    <dbReference type="NCBI Taxonomy" id="1763541"/>
    <lineage>
        <taxon>Bacteria</taxon>
        <taxon>Bacillati</taxon>
        <taxon>Actinomycetota</taxon>
        <taxon>Actinomycetes</taxon>
        <taxon>Streptosporangiales</taxon>
        <taxon>Thermomonosporaceae</taxon>
        <taxon>Actinomadura</taxon>
    </lineage>
</organism>
<name>A0ABV9UAS7_9ACTN</name>